<proteinExistence type="inferred from homology"/>
<dbReference type="Pfam" id="PF04525">
    <property type="entry name" value="LOR"/>
    <property type="match status" value="1"/>
</dbReference>
<dbReference type="InterPro" id="IPR025659">
    <property type="entry name" value="Tubby-like_C"/>
</dbReference>
<dbReference type="PANTHER" id="PTHR31087:SF22">
    <property type="entry name" value="PROTEIN LURP-ONE-RELATED 8"/>
    <property type="match status" value="1"/>
</dbReference>
<dbReference type="Gene3D" id="2.40.160.200">
    <property type="entry name" value="LURP1-related"/>
    <property type="match status" value="1"/>
</dbReference>
<feature type="region of interest" description="Disordered" evidence="2">
    <location>
        <begin position="126"/>
        <end position="145"/>
    </location>
</feature>
<evidence type="ECO:0000256" key="2">
    <source>
        <dbReference type="SAM" id="MobiDB-lite"/>
    </source>
</evidence>
<dbReference type="PANTHER" id="PTHR31087">
    <property type="match status" value="1"/>
</dbReference>
<dbReference type="SUPFAM" id="SSF54518">
    <property type="entry name" value="Tubby C-terminal domain-like"/>
    <property type="match status" value="1"/>
</dbReference>
<evidence type="ECO:0000313" key="6">
    <source>
        <dbReference type="Proteomes" id="UP000583929"/>
    </source>
</evidence>
<evidence type="ECO:0000313" key="4">
    <source>
        <dbReference type="EMBL" id="KAF4392155.1"/>
    </source>
</evidence>
<protein>
    <recommendedName>
        <fullName evidence="7">Protein LURP-one-related 8</fullName>
    </recommendedName>
</protein>
<evidence type="ECO:0000256" key="1">
    <source>
        <dbReference type="ARBA" id="ARBA00005437"/>
    </source>
</evidence>
<dbReference type="InterPro" id="IPR038595">
    <property type="entry name" value="LOR_sf"/>
</dbReference>
<feature type="region of interest" description="Disordered" evidence="2">
    <location>
        <begin position="1"/>
        <end position="22"/>
    </location>
</feature>
<dbReference type="Proteomes" id="UP000583929">
    <property type="component" value="Unassembled WGS sequence"/>
</dbReference>
<name>A0A7J6E7N9_CANSA</name>
<dbReference type="EMBL" id="JAATIP010000280">
    <property type="protein sequence ID" value="KAF4354455.1"/>
    <property type="molecule type" value="Genomic_DNA"/>
</dbReference>
<gene>
    <name evidence="3" type="ORF">F8388_018415</name>
    <name evidence="4" type="ORF">G4B88_026144</name>
</gene>
<organism evidence="3 5">
    <name type="scientific">Cannabis sativa</name>
    <name type="common">Hemp</name>
    <name type="synonym">Marijuana</name>
    <dbReference type="NCBI Taxonomy" id="3483"/>
    <lineage>
        <taxon>Eukaryota</taxon>
        <taxon>Viridiplantae</taxon>
        <taxon>Streptophyta</taxon>
        <taxon>Embryophyta</taxon>
        <taxon>Tracheophyta</taxon>
        <taxon>Spermatophyta</taxon>
        <taxon>Magnoliopsida</taxon>
        <taxon>eudicotyledons</taxon>
        <taxon>Gunneridae</taxon>
        <taxon>Pentapetalae</taxon>
        <taxon>rosids</taxon>
        <taxon>fabids</taxon>
        <taxon>Rosales</taxon>
        <taxon>Cannabaceae</taxon>
        <taxon>Cannabis</taxon>
    </lineage>
</organism>
<sequence>MTKIHPSSASASITAAPTPSLVSESPNEAVVLTVWTKSLLFNCNGFTVYDSKGNLVYRVDNYIAGNKGEIVLMDAAGKSILTIRRKRLSLGDNWMVYDGDTKVNPRFSVKKHVKILNTRCLARVMSSGRGGSESPSPKSSSPSSTLYEIEGSYAQRCCVVYDHKRQRVAEIRRKEAGIGGVSLGGDVFRLVVEPHFDTSVAMALVILLDQMFGRSSSFKR</sequence>
<evidence type="ECO:0000313" key="3">
    <source>
        <dbReference type="EMBL" id="KAF4354455.1"/>
    </source>
</evidence>
<dbReference type="InterPro" id="IPR007612">
    <property type="entry name" value="LOR"/>
</dbReference>
<evidence type="ECO:0008006" key="7">
    <source>
        <dbReference type="Google" id="ProtNLM"/>
    </source>
</evidence>
<keyword evidence="6" id="KW-1185">Reference proteome</keyword>
<accession>A0A7J6E7N9</accession>
<feature type="compositionally biased region" description="Low complexity" evidence="2">
    <location>
        <begin position="1"/>
        <end position="20"/>
    </location>
</feature>
<reference evidence="5 6" key="1">
    <citation type="journal article" date="2020" name="bioRxiv">
        <title>Sequence and annotation of 42 cannabis genomes reveals extensive copy number variation in cannabinoid synthesis and pathogen resistance genes.</title>
        <authorList>
            <person name="Mckernan K.J."/>
            <person name="Helbert Y."/>
            <person name="Kane L.T."/>
            <person name="Ebling H."/>
            <person name="Zhang L."/>
            <person name="Liu B."/>
            <person name="Eaton Z."/>
            <person name="Mclaughlin S."/>
            <person name="Kingan S."/>
            <person name="Baybayan P."/>
            <person name="Concepcion G."/>
            <person name="Jordan M."/>
            <person name="Riva A."/>
            <person name="Barbazuk W."/>
            <person name="Harkins T."/>
        </authorList>
    </citation>
    <scope>NUCLEOTIDE SEQUENCE [LARGE SCALE GENOMIC DNA]</scope>
    <source>
        <strain evidence="5 6">cv. Jamaican Lion 4</strain>
        <strain evidence="4">Father</strain>
        <strain evidence="3">Mother</strain>
        <tissue evidence="3">Leaf</tissue>
    </source>
</reference>
<comment type="caution">
    <text evidence="3">The sequence shown here is derived from an EMBL/GenBank/DDBJ whole genome shotgun (WGS) entry which is preliminary data.</text>
</comment>
<comment type="similarity">
    <text evidence="1">Belongs to the LOR family.</text>
</comment>
<dbReference type="Proteomes" id="UP000525078">
    <property type="component" value="Unassembled WGS sequence"/>
</dbReference>
<evidence type="ECO:0000313" key="5">
    <source>
        <dbReference type="Proteomes" id="UP000525078"/>
    </source>
</evidence>
<feature type="compositionally biased region" description="Low complexity" evidence="2">
    <location>
        <begin position="132"/>
        <end position="144"/>
    </location>
</feature>
<dbReference type="AlphaFoldDB" id="A0A7J6E7N9"/>
<dbReference type="EMBL" id="JAATIQ010000054">
    <property type="protein sequence ID" value="KAF4392155.1"/>
    <property type="molecule type" value="Genomic_DNA"/>
</dbReference>